<gene>
    <name evidence="1" type="ORF">H5P28_00820</name>
</gene>
<keyword evidence="2" id="KW-1185">Reference proteome</keyword>
<proteinExistence type="predicted"/>
<dbReference type="AlphaFoldDB" id="A0A842H8D9"/>
<name>A0A842H8D9_9BACT</name>
<accession>A0A842H8D9</accession>
<dbReference type="RefSeq" id="WP_185673808.1">
    <property type="nucleotide sequence ID" value="NZ_JACHVB010000011.1"/>
</dbReference>
<dbReference type="Proteomes" id="UP000546464">
    <property type="component" value="Unassembled WGS sequence"/>
</dbReference>
<comment type="caution">
    <text evidence="1">The sequence shown here is derived from an EMBL/GenBank/DDBJ whole genome shotgun (WGS) entry which is preliminary data.</text>
</comment>
<sequence length="102" mass="11694">METITDFIAWLDGAEPEGHDEVYSLYRSVKDCKAWGSYKTVPARGNGDRWIVTADHIDSCNLLLASERAKEAFLLHLERTYCDNDLDMEGWHAFKHAMSKND</sequence>
<dbReference type="EMBL" id="JACHVB010000011">
    <property type="protein sequence ID" value="MBC2592793.1"/>
    <property type="molecule type" value="Genomic_DNA"/>
</dbReference>
<evidence type="ECO:0000313" key="2">
    <source>
        <dbReference type="Proteomes" id="UP000546464"/>
    </source>
</evidence>
<reference evidence="1 2" key="1">
    <citation type="submission" date="2020-07" db="EMBL/GenBank/DDBJ databases">
        <authorList>
            <person name="Feng X."/>
        </authorList>
    </citation>
    <scope>NUCLEOTIDE SEQUENCE [LARGE SCALE GENOMIC DNA]</scope>
    <source>
        <strain evidence="1 2">JCM31066</strain>
    </source>
</reference>
<evidence type="ECO:0000313" key="1">
    <source>
        <dbReference type="EMBL" id="MBC2592793.1"/>
    </source>
</evidence>
<protein>
    <submittedName>
        <fullName evidence="1">Uncharacterized protein</fullName>
    </submittedName>
</protein>
<organism evidence="1 2">
    <name type="scientific">Ruficoccus amylovorans</name>
    <dbReference type="NCBI Taxonomy" id="1804625"/>
    <lineage>
        <taxon>Bacteria</taxon>
        <taxon>Pseudomonadati</taxon>
        <taxon>Verrucomicrobiota</taxon>
        <taxon>Opitutia</taxon>
        <taxon>Puniceicoccales</taxon>
        <taxon>Cerasicoccaceae</taxon>
        <taxon>Ruficoccus</taxon>
    </lineage>
</organism>